<dbReference type="FunFam" id="3.40.390.10:FF:000040">
    <property type="entry name" value="Metalloendopeptidase"/>
    <property type="match status" value="1"/>
</dbReference>
<keyword evidence="5 13" id="KW-0732">Signal</keyword>
<feature type="signal peptide" evidence="13">
    <location>
        <begin position="1"/>
        <end position="27"/>
    </location>
</feature>
<feature type="binding site" evidence="12">
    <location>
        <position position="141"/>
    </location>
    <ligand>
        <name>Zn(2+)</name>
        <dbReference type="ChEBI" id="CHEBI:29105"/>
        <note>catalytic</note>
    </ligand>
</feature>
<keyword evidence="2" id="KW-0245">EGF-like domain</keyword>
<dbReference type="PIRSF" id="PIRSF038057">
    <property type="entry name" value="Hatching_enzyme_Uvs2"/>
    <property type="match status" value="1"/>
</dbReference>
<dbReference type="CDD" id="cd04283">
    <property type="entry name" value="ZnMc_hatching_enzyme"/>
    <property type="match status" value="1"/>
</dbReference>
<dbReference type="Pfam" id="PF00431">
    <property type="entry name" value="CUB"/>
    <property type="match status" value="2"/>
</dbReference>
<feature type="active site" evidence="12">
    <location>
        <position position="142"/>
    </location>
</feature>
<evidence type="ECO:0000256" key="11">
    <source>
        <dbReference type="PROSITE-ProRule" id="PRU00059"/>
    </source>
</evidence>
<gene>
    <name evidence="16" type="primary">AEA</name>
</gene>
<comment type="cofactor">
    <cofactor evidence="12 13">
        <name>Zn(2+)</name>
        <dbReference type="ChEBI" id="CHEBI:29105"/>
    </cofactor>
    <text evidence="12 13">Binds 1 zinc ion per subunit.</text>
</comment>
<evidence type="ECO:0000256" key="1">
    <source>
        <dbReference type="ARBA" id="ARBA00022490"/>
    </source>
</evidence>
<dbReference type="InterPro" id="IPR001506">
    <property type="entry name" value="Peptidase_M12A"/>
</dbReference>
<evidence type="ECO:0000256" key="2">
    <source>
        <dbReference type="ARBA" id="ARBA00022536"/>
    </source>
</evidence>
<dbReference type="SUPFAM" id="SSF55486">
    <property type="entry name" value="Metalloproteases ('zincins'), catalytic domain"/>
    <property type="match status" value="1"/>
</dbReference>
<keyword evidence="7 12" id="KW-0862">Zinc</keyword>
<feature type="binding site" evidence="12">
    <location>
        <position position="145"/>
    </location>
    <ligand>
        <name>Zn(2+)</name>
        <dbReference type="ChEBI" id="CHEBI:29105"/>
        <note>catalytic</note>
    </ligand>
</feature>
<dbReference type="InterPro" id="IPR024079">
    <property type="entry name" value="MetalloPept_cat_dom_sf"/>
</dbReference>
<dbReference type="PANTHER" id="PTHR10127:SF839">
    <property type="entry name" value="HATCHING ENZYME 1.2-RELATED"/>
    <property type="match status" value="1"/>
</dbReference>
<comment type="subcellular location">
    <subcellularLocation>
        <location evidence="10">Cytoplasmic vesicle</location>
        <location evidence="10">Secretory vesicle</location>
        <location evidence="10">Cortical granule</location>
    </subcellularLocation>
</comment>
<dbReference type="CDD" id="cd00041">
    <property type="entry name" value="CUB"/>
    <property type="match status" value="2"/>
</dbReference>
<comment type="caution">
    <text evidence="11">Lacks conserved residue(s) required for the propagation of feature annotation.</text>
</comment>
<dbReference type="SMART" id="SM00235">
    <property type="entry name" value="ZnMc"/>
    <property type="match status" value="1"/>
</dbReference>
<dbReference type="GO" id="GO:0060473">
    <property type="term" value="C:cortical granule"/>
    <property type="evidence" value="ECO:0007669"/>
    <property type="project" value="UniProtKB-SubCell"/>
</dbReference>
<keyword evidence="4 12" id="KW-0479">Metal-binding</keyword>
<feature type="domain" description="CUB" evidence="14">
    <location>
        <begin position="359"/>
        <end position="466"/>
    </location>
</feature>
<dbReference type="FunFam" id="2.60.120.290:FF:000005">
    <property type="entry name" value="Procollagen C-endopeptidase enhancer 1"/>
    <property type="match status" value="1"/>
</dbReference>
<dbReference type="Gene3D" id="2.60.120.290">
    <property type="entry name" value="Spermadhesin, CUB domain"/>
    <property type="match status" value="2"/>
</dbReference>
<keyword evidence="8 12" id="KW-0482">Metalloprotease</keyword>
<evidence type="ECO:0000256" key="5">
    <source>
        <dbReference type="ARBA" id="ARBA00022729"/>
    </source>
</evidence>
<evidence type="ECO:0000256" key="3">
    <source>
        <dbReference type="ARBA" id="ARBA00022670"/>
    </source>
</evidence>
<proteinExistence type="evidence at transcript level"/>
<evidence type="ECO:0000256" key="8">
    <source>
        <dbReference type="ARBA" id="ARBA00023049"/>
    </source>
</evidence>
<feature type="binding site" evidence="12">
    <location>
        <position position="151"/>
    </location>
    <ligand>
        <name>Zn(2+)</name>
        <dbReference type="ChEBI" id="CHEBI:29105"/>
        <note>catalytic</note>
    </ligand>
</feature>
<protein>
    <recommendedName>
        <fullName evidence="13">Metalloendopeptidase</fullName>
        <ecNumber evidence="13">3.4.24.-</ecNumber>
    </recommendedName>
</protein>
<dbReference type="InterPro" id="IPR006026">
    <property type="entry name" value="Peptidase_Metallo"/>
</dbReference>
<dbReference type="EC" id="3.4.24.-" evidence="13"/>
<reference evidence="16" key="1">
    <citation type="journal article" date="1998" name="Eur. J. Biochem.">
        <title>Cloning and characterization of a cDNA coding for Astacus embryonic astacin, a member of the astacin family of metalloproteases from the crayfish Astacus astacus.</title>
        <authorList>
            <person name="Geier G."/>
            <person name="Zwilling R."/>
        </authorList>
    </citation>
    <scope>NUCLEOTIDE SEQUENCE</scope>
</reference>
<evidence type="ECO:0000256" key="12">
    <source>
        <dbReference type="PROSITE-ProRule" id="PRU01211"/>
    </source>
</evidence>
<dbReference type="PROSITE" id="PS01180">
    <property type="entry name" value="CUB"/>
    <property type="match status" value="2"/>
</dbReference>
<evidence type="ECO:0000256" key="9">
    <source>
        <dbReference type="ARBA" id="ARBA00023157"/>
    </source>
</evidence>
<dbReference type="PRINTS" id="PR00480">
    <property type="entry name" value="ASTACIN"/>
</dbReference>
<sequence>MKEIVAFLALIILALTYLIVYAPPLSADVEGWGPALLPTQLANKTRNAGGSMAWPKASEGFVVIPYVVTDQYDKENIDIAIDAMAEFDEITCVRFVPRRTETDFLLIDSRSGCKSIIGKLGELQKISLEKMGCMNTGIIQHELEHALGFYHEHSRSDRDTYVKIMWENISPDNVRMFDKEMNMQLGLPYEYTSIMHYARYVYSIEGDESIDPAPNGNVPIGQRDGISQYDIAKINKLYNCAIAILGFWPCGGEIEGTSGRVTTQNFPQNYANSLECNYVIELTNGRRVELQLQSIGVEKTDLCVYDYLMIIDGNGIKVDMRMCGTEYPALLVSETNRMWLTYITDGSARGFVANYRLICGRSITESKTGVLFPNQWPGSYPPNDCVFTIKAQGQIFLAWPSFEVEPDPACVWEYVGLLSGLHEVSSRYCGGRVPPVIKSSYNAISLEFVSDTSVNKLGFWAHYSGRDTTAILR</sequence>
<dbReference type="MEROPS" id="M12.014"/>
<keyword evidence="6 12" id="KW-0378">Hydrolase</keyword>
<evidence type="ECO:0000313" key="16">
    <source>
        <dbReference type="EMBL" id="CAA05969.1"/>
    </source>
</evidence>
<dbReference type="GO" id="GO:0006508">
    <property type="term" value="P:proteolysis"/>
    <property type="evidence" value="ECO:0007669"/>
    <property type="project" value="UniProtKB-KW"/>
</dbReference>
<dbReference type="InterPro" id="IPR034039">
    <property type="entry name" value="ZnMP_hatching_enz"/>
</dbReference>
<accession>O44072</accession>
<dbReference type="PROSITE" id="PS51864">
    <property type="entry name" value="ASTACIN"/>
    <property type="match status" value="1"/>
</dbReference>
<dbReference type="InterPro" id="IPR035914">
    <property type="entry name" value="Sperma_CUB_dom_sf"/>
</dbReference>
<dbReference type="PANTHER" id="PTHR10127">
    <property type="entry name" value="DISCOIDIN, CUB, EGF, LAMININ , AND ZINC METALLOPROTEASE DOMAIN CONTAINING"/>
    <property type="match status" value="1"/>
</dbReference>
<evidence type="ECO:0000256" key="10">
    <source>
        <dbReference type="ARBA" id="ARBA00037865"/>
    </source>
</evidence>
<keyword evidence="3 12" id="KW-0645">Protease</keyword>
<feature type="domain" description="CUB" evidence="14">
    <location>
        <begin position="250"/>
        <end position="358"/>
    </location>
</feature>
<organism evidence="16">
    <name type="scientific">Astacus astacus</name>
    <name type="common">Noble crayfish</name>
    <name type="synonym">Astacus fluviatilis</name>
    <dbReference type="NCBI Taxonomy" id="6715"/>
    <lineage>
        <taxon>Eukaryota</taxon>
        <taxon>Metazoa</taxon>
        <taxon>Ecdysozoa</taxon>
        <taxon>Arthropoda</taxon>
        <taxon>Crustacea</taxon>
        <taxon>Multicrustacea</taxon>
        <taxon>Malacostraca</taxon>
        <taxon>Eumalacostraca</taxon>
        <taxon>Eucarida</taxon>
        <taxon>Decapoda</taxon>
        <taxon>Pleocyemata</taxon>
        <taxon>Astacidea</taxon>
        <taxon>Astacoidea</taxon>
        <taxon>Astacidae</taxon>
        <taxon>Astacus</taxon>
    </lineage>
</organism>
<feature type="domain" description="Peptidase M12A" evidence="15">
    <location>
        <begin position="43"/>
        <end position="241"/>
    </location>
</feature>
<dbReference type="AlphaFoldDB" id="O44072"/>
<dbReference type="Pfam" id="PF01400">
    <property type="entry name" value="Astacin"/>
    <property type="match status" value="1"/>
</dbReference>
<evidence type="ECO:0000256" key="13">
    <source>
        <dbReference type="RuleBase" id="RU361183"/>
    </source>
</evidence>
<dbReference type="Gene3D" id="3.40.390.10">
    <property type="entry name" value="Collagenase (Catalytic Domain)"/>
    <property type="match status" value="1"/>
</dbReference>
<evidence type="ECO:0000256" key="6">
    <source>
        <dbReference type="ARBA" id="ARBA00022801"/>
    </source>
</evidence>
<dbReference type="SUPFAM" id="SSF49854">
    <property type="entry name" value="Spermadhesin, CUB domain"/>
    <property type="match status" value="2"/>
</dbReference>
<feature type="chain" id="PRO_5005142226" description="Metalloendopeptidase" evidence="13">
    <location>
        <begin position="28"/>
        <end position="473"/>
    </location>
</feature>
<evidence type="ECO:0000259" key="14">
    <source>
        <dbReference type="PROSITE" id="PS01180"/>
    </source>
</evidence>
<dbReference type="GO" id="GO:0008270">
    <property type="term" value="F:zinc ion binding"/>
    <property type="evidence" value="ECO:0007669"/>
    <property type="project" value="UniProtKB-UniRule"/>
</dbReference>
<dbReference type="EMBL" id="AJ003190">
    <property type="protein sequence ID" value="CAA05969.1"/>
    <property type="molecule type" value="mRNA"/>
</dbReference>
<dbReference type="InterPro" id="IPR000859">
    <property type="entry name" value="CUB_dom"/>
</dbReference>
<dbReference type="InterPro" id="IPR017370">
    <property type="entry name" value="Hatching_enzyme_Uvs2-like"/>
</dbReference>
<dbReference type="GO" id="GO:0004222">
    <property type="term" value="F:metalloendopeptidase activity"/>
    <property type="evidence" value="ECO:0007669"/>
    <property type="project" value="UniProtKB-UniRule"/>
</dbReference>
<evidence type="ECO:0000256" key="7">
    <source>
        <dbReference type="ARBA" id="ARBA00022833"/>
    </source>
</evidence>
<name>O44072_ASTAS</name>
<evidence type="ECO:0000259" key="15">
    <source>
        <dbReference type="PROSITE" id="PS51864"/>
    </source>
</evidence>
<keyword evidence="9" id="KW-1015">Disulfide bond</keyword>
<dbReference type="SMART" id="SM00042">
    <property type="entry name" value="CUB"/>
    <property type="match status" value="2"/>
</dbReference>
<keyword evidence="1" id="KW-0963">Cytoplasm</keyword>
<evidence type="ECO:0000256" key="4">
    <source>
        <dbReference type="ARBA" id="ARBA00022723"/>
    </source>
</evidence>